<evidence type="ECO:0000259" key="1">
    <source>
        <dbReference type="Pfam" id="PF07833"/>
    </source>
</evidence>
<dbReference type="RefSeq" id="WP_209661377.1">
    <property type="nucleotide sequence ID" value="NZ_JAGGLI010000026.1"/>
</dbReference>
<sequence length="276" mass="30190">MNRFLQGLITIGFLAAVSVFTATVSLAVPSTVQVFVDGTPLVTDQPAVIRNSRTMVPFNVLFTALGAEEVNWNEPEQKVTGKKGDLSVELFIGKTGARVNGESVNMDTPVQIINSRTMVPLAFVSRYLGAEVNWDGVNYIASVKTVNGGIPDIFDPIVTVPSPVPPKDTSQKSNIIAGIYVAENMKGERFAIQFNNNMTIDIKNLTSKKEGKGSYTVSGNAVSIDTEFIKSNFMIEELRYNNRNIVFLRETSSDGRGTTAMTPVPYEEFAKIYQSN</sequence>
<dbReference type="SUPFAM" id="SSF55383">
    <property type="entry name" value="Copper amine oxidase, domain N"/>
    <property type="match status" value="2"/>
</dbReference>
<gene>
    <name evidence="2" type="ORF">J2Z35_002125</name>
</gene>
<reference evidence="2 3" key="1">
    <citation type="submission" date="2021-03" db="EMBL/GenBank/DDBJ databases">
        <title>Genomic Encyclopedia of Type Strains, Phase IV (KMG-IV): sequencing the most valuable type-strain genomes for metagenomic binning, comparative biology and taxonomic classification.</title>
        <authorList>
            <person name="Goeker M."/>
        </authorList>
    </citation>
    <scope>NUCLEOTIDE SEQUENCE [LARGE SCALE GENOMIC DNA]</scope>
    <source>
        <strain evidence="2 3">DSM 27512</strain>
    </source>
</reference>
<accession>A0ABS4KNX8</accession>
<dbReference type="Pfam" id="PF07833">
    <property type="entry name" value="Cu_amine_oxidN1"/>
    <property type="match status" value="1"/>
</dbReference>
<dbReference type="Proteomes" id="UP001314903">
    <property type="component" value="Unassembled WGS sequence"/>
</dbReference>
<proteinExistence type="predicted"/>
<organism evidence="2 3">
    <name type="scientific">Acetoanaerobium pronyense</name>
    <dbReference type="NCBI Taxonomy" id="1482736"/>
    <lineage>
        <taxon>Bacteria</taxon>
        <taxon>Bacillati</taxon>
        <taxon>Bacillota</taxon>
        <taxon>Clostridia</taxon>
        <taxon>Peptostreptococcales</taxon>
        <taxon>Filifactoraceae</taxon>
        <taxon>Acetoanaerobium</taxon>
    </lineage>
</organism>
<name>A0ABS4KNX8_9FIRM</name>
<comment type="caution">
    <text evidence="2">The sequence shown here is derived from an EMBL/GenBank/DDBJ whole genome shotgun (WGS) entry which is preliminary data.</text>
</comment>
<dbReference type="InterPro" id="IPR012854">
    <property type="entry name" value="Cu_amine_oxidase-like_N"/>
</dbReference>
<protein>
    <recommendedName>
        <fullName evidence="1">Copper amine oxidase-like N-terminal domain-containing protein</fullName>
    </recommendedName>
</protein>
<feature type="domain" description="Copper amine oxidase-like N-terminal" evidence="1">
    <location>
        <begin position="36"/>
        <end position="138"/>
    </location>
</feature>
<evidence type="ECO:0000313" key="3">
    <source>
        <dbReference type="Proteomes" id="UP001314903"/>
    </source>
</evidence>
<dbReference type="EMBL" id="JAGGLI010000026">
    <property type="protein sequence ID" value="MBP2028324.1"/>
    <property type="molecule type" value="Genomic_DNA"/>
</dbReference>
<keyword evidence="3" id="KW-1185">Reference proteome</keyword>
<dbReference type="InterPro" id="IPR036582">
    <property type="entry name" value="Mao_N_sf"/>
</dbReference>
<evidence type="ECO:0000313" key="2">
    <source>
        <dbReference type="EMBL" id="MBP2028324.1"/>
    </source>
</evidence>
<dbReference type="Gene3D" id="3.30.457.10">
    <property type="entry name" value="Copper amine oxidase-like, N-terminal domain"/>
    <property type="match status" value="1"/>
</dbReference>